<organism evidence="5 6">
    <name type="scientific">Sterolibacterium denitrificans</name>
    <dbReference type="NCBI Taxonomy" id="157592"/>
    <lineage>
        <taxon>Bacteria</taxon>
        <taxon>Pseudomonadati</taxon>
        <taxon>Pseudomonadota</taxon>
        <taxon>Betaproteobacteria</taxon>
        <taxon>Nitrosomonadales</taxon>
        <taxon>Sterolibacteriaceae</taxon>
        <taxon>Sterolibacterium</taxon>
    </lineage>
</organism>
<dbReference type="InterPro" id="IPR006016">
    <property type="entry name" value="UspA"/>
</dbReference>
<feature type="domain" description="UspA" evidence="4">
    <location>
        <begin position="152"/>
        <end position="292"/>
    </location>
</feature>
<reference evidence="5" key="1">
    <citation type="submission" date="2017-03" db="EMBL/GenBank/DDBJ databases">
        <authorList>
            <consortium name="AG Boll"/>
        </authorList>
    </citation>
    <scope>NUCLEOTIDE SEQUENCE [LARGE SCALE GENOMIC DNA]</scope>
    <source>
        <strain evidence="5">Chol</strain>
    </source>
</reference>
<sequence>MKVERIVAATDFSRSAEAAVHRAALLAKAAGARLDVLHAINLSPLTGAWRNLIDGDGFSESRLRESAGARMAQFVEDLARRTGVMPQTHILSGKPAQAVANWAKEAAADLVVVGAHGEHLLLDLFIGSTALKLLRLANQPVLLAKQTPLFAYERILIATDFSPASRAAANLAASLLGDAELYVFHVYEVPFERELYYAGSDDDAVDYYRRIGQNEARRQMDEFILTLDEPERFIGRVRHGYAPVLVNQYAAEIKADLLVLGSNRQSELAATLFGSVAAHLVNESRGDLLLVPSAV</sequence>
<protein>
    <submittedName>
        <fullName evidence="5">Universal stress protein UspA-like protein</fullName>
    </submittedName>
</protein>
<dbReference type="SUPFAM" id="SSF52402">
    <property type="entry name" value="Adenine nucleotide alpha hydrolases-like"/>
    <property type="match status" value="2"/>
</dbReference>
<dbReference type="GO" id="GO:0005524">
    <property type="term" value="F:ATP binding"/>
    <property type="evidence" value="ECO:0007669"/>
    <property type="project" value="UniProtKB-KW"/>
</dbReference>
<dbReference type="PRINTS" id="PR01438">
    <property type="entry name" value="UNVRSLSTRESS"/>
</dbReference>
<dbReference type="AlphaFoldDB" id="A0A7Z7MU85"/>
<dbReference type="Gene3D" id="3.40.50.620">
    <property type="entry name" value="HUPs"/>
    <property type="match status" value="2"/>
</dbReference>
<evidence type="ECO:0000313" key="6">
    <source>
        <dbReference type="Proteomes" id="UP000242886"/>
    </source>
</evidence>
<dbReference type="Proteomes" id="UP000242886">
    <property type="component" value="Chromosome SDENCHOL"/>
</dbReference>
<evidence type="ECO:0000256" key="2">
    <source>
        <dbReference type="ARBA" id="ARBA00022741"/>
    </source>
</evidence>
<name>A0A7Z7MU85_9PROT</name>
<dbReference type="InterPro" id="IPR014729">
    <property type="entry name" value="Rossmann-like_a/b/a_fold"/>
</dbReference>
<dbReference type="PANTHER" id="PTHR46268:SF27">
    <property type="entry name" value="UNIVERSAL STRESS PROTEIN RV2623"/>
    <property type="match status" value="1"/>
</dbReference>
<evidence type="ECO:0000259" key="4">
    <source>
        <dbReference type="Pfam" id="PF00582"/>
    </source>
</evidence>
<keyword evidence="6" id="KW-1185">Reference proteome</keyword>
<feature type="domain" description="UspA" evidence="4">
    <location>
        <begin position="4"/>
        <end position="145"/>
    </location>
</feature>
<dbReference type="InterPro" id="IPR006015">
    <property type="entry name" value="Universal_stress_UspA"/>
</dbReference>
<dbReference type="EMBL" id="LT837803">
    <property type="protein sequence ID" value="SMB22085.1"/>
    <property type="molecule type" value="Genomic_DNA"/>
</dbReference>
<evidence type="ECO:0000313" key="5">
    <source>
        <dbReference type="EMBL" id="SMB22085.1"/>
    </source>
</evidence>
<dbReference type="CDD" id="cd00293">
    <property type="entry name" value="USP-like"/>
    <property type="match status" value="2"/>
</dbReference>
<dbReference type="Pfam" id="PF00582">
    <property type="entry name" value="Usp"/>
    <property type="match status" value="2"/>
</dbReference>
<gene>
    <name evidence="5" type="ORF">SDENCHOL_10489</name>
</gene>
<dbReference type="PANTHER" id="PTHR46268">
    <property type="entry name" value="STRESS RESPONSE PROTEIN NHAX"/>
    <property type="match status" value="1"/>
</dbReference>
<evidence type="ECO:0000256" key="1">
    <source>
        <dbReference type="ARBA" id="ARBA00008791"/>
    </source>
</evidence>
<proteinExistence type="inferred from homology"/>
<evidence type="ECO:0000256" key="3">
    <source>
        <dbReference type="ARBA" id="ARBA00022840"/>
    </source>
</evidence>
<accession>A0A7Z7MU85</accession>
<comment type="similarity">
    <text evidence="1">Belongs to the universal stress protein A family.</text>
</comment>
<keyword evidence="2" id="KW-0547">Nucleotide-binding</keyword>
<dbReference type="RefSeq" id="WP_154715890.1">
    <property type="nucleotide sequence ID" value="NZ_LT837803.1"/>
</dbReference>
<keyword evidence="3" id="KW-0067">ATP-binding</keyword>